<reference evidence="1 2" key="1">
    <citation type="submission" date="2018-05" db="EMBL/GenBank/DDBJ databases">
        <title>Genomic Encyclopedia of Type Strains, Phase IV (KMG-IV): sequencing the most valuable type-strain genomes for metagenomic binning, comparative biology and taxonomic classification.</title>
        <authorList>
            <person name="Goeker M."/>
        </authorList>
    </citation>
    <scope>NUCLEOTIDE SEQUENCE [LARGE SCALE GENOMIC DNA]</scope>
    <source>
        <strain evidence="1 2">DSM 25134</strain>
    </source>
</reference>
<organism evidence="1 2">
    <name type="scientific">Aquitalea magnusonii</name>
    <dbReference type="NCBI Taxonomy" id="332411"/>
    <lineage>
        <taxon>Bacteria</taxon>
        <taxon>Pseudomonadati</taxon>
        <taxon>Pseudomonadota</taxon>
        <taxon>Betaproteobacteria</taxon>
        <taxon>Neisseriales</taxon>
        <taxon>Chromobacteriaceae</taxon>
        <taxon>Aquitalea</taxon>
    </lineage>
</organism>
<keyword evidence="2" id="KW-1185">Reference proteome</keyword>
<name>A0A318JMH0_9NEIS</name>
<dbReference type="AlphaFoldDB" id="A0A318JMH0"/>
<accession>A0A318JMH0</accession>
<dbReference type="OrthoDB" id="9182394at2"/>
<evidence type="ECO:0000313" key="2">
    <source>
        <dbReference type="Proteomes" id="UP000248395"/>
    </source>
</evidence>
<comment type="caution">
    <text evidence="1">The sequence shown here is derived from an EMBL/GenBank/DDBJ whole genome shotgun (WGS) entry which is preliminary data.</text>
</comment>
<sequence>MNFNSQNITLVTLYGFFEDAQSQNPRHIQIPVAVQVQNELKTMLLETISRLGLPASAGAMKTFDPAEKYSSEEQLKIALNTAYLRDLDSVISLSNLPSDVHALDAIADLEYYYAIFTDNQNRKLYAFRRASQFKGITKSKLTWIDGGLLKMMTSSIFRLDIDFDYIVLDQDVFILRPSGFEFTANIGEQILQAAAANAQNISSAITYLDMTSISTYATTHKRSARLLAAIKSRNDLHLVDRNLLVQACQSYGVQILNPEQGQLTPDTGYEYDFLCILDRRAYTALLIPNQSEKYEAASRVQK</sequence>
<dbReference type="EMBL" id="QJKC01000001">
    <property type="protein sequence ID" value="PXX51121.1"/>
    <property type="molecule type" value="Genomic_DNA"/>
</dbReference>
<dbReference type="InterPro" id="IPR032359">
    <property type="entry name" value="KwaB-like"/>
</dbReference>
<dbReference type="Proteomes" id="UP000248395">
    <property type="component" value="Unassembled WGS sequence"/>
</dbReference>
<proteinExistence type="predicted"/>
<evidence type="ECO:0000313" key="1">
    <source>
        <dbReference type="EMBL" id="PXX51121.1"/>
    </source>
</evidence>
<dbReference type="RefSeq" id="WP_158527670.1">
    <property type="nucleotide sequence ID" value="NZ_LNQU01000039.1"/>
</dbReference>
<protein>
    <submittedName>
        <fullName evidence="1">Uncharacterized protein DUF4868</fullName>
    </submittedName>
</protein>
<gene>
    <name evidence="1" type="ORF">DFR38_101182</name>
</gene>
<dbReference type="Pfam" id="PF16162">
    <property type="entry name" value="KwaB"/>
    <property type="match status" value="1"/>
</dbReference>